<dbReference type="Proteomes" id="UP001320715">
    <property type="component" value="Unassembled WGS sequence"/>
</dbReference>
<evidence type="ECO:0000259" key="2">
    <source>
        <dbReference type="Pfam" id="PF00174"/>
    </source>
</evidence>
<evidence type="ECO:0000256" key="1">
    <source>
        <dbReference type="SAM" id="SignalP"/>
    </source>
</evidence>
<proteinExistence type="predicted"/>
<name>A0ABT1CX61_9HYPH</name>
<dbReference type="Gene3D" id="3.90.420.10">
    <property type="entry name" value="Oxidoreductase, molybdopterin-binding domain"/>
    <property type="match status" value="1"/>
</dbReference>
<accession>A0ABT1CX61</accession>
<keyword evidence="1" id="KW-0732">Signal</keyword>
<dbReference type="InterPro" id="IPR000572">
    <property type="entry name" value="OxRdtase_Mopterin-bd_dom"/>
</dbReference>
<comment type="caution">
    <text evidence="3">The sequence shown here is derived from an EMBL/GenBank/DDBJ whole genome shotgun (WGS) entry which is preliminary data.</text>
</comment>
<gene>
    <name evidence="3" type="ORF">GTW23_17290</name>
</gene>
<feature type="domain" description="Oxidoreductase molybdopterin-binding" evidence="2">
    <location>
        <begin position="58"/>
        <end position="135"/>
    </location>
</feature>
<protein>
    <submittedName>
        <fullName evidence="3">Molybdopterin-dependent oxidoreductase</fullName>
    </submittedName>
</protein>
<dbReference type="RefSeq" id="WP_252916700.1">
    <property type="nucleotide sequence ID" value="NZ_CP159480.1"/>
</dbReference>
<feature type="chain" id="PRO_5045052040" evidence="1">
    <location>
        <begin position="26"/>
        <end position="162"/>
    </location>
</feature>
<evidence type="ECO:0000313" key="4">
    <source>
        <dbReference type="Proteomes" id="UP001320715"/>
    </source>
</evidence>
<keyword evidence="4" id="KW-1185">Reference proteome</keyword>
<dbReference type="EMBL" id="JAAAML010000003">
    <property type="protein sequence ID" value="MCO6409941.1"/>
    <property type="molecule type" value="Genomic_DNA"/>
</dbReference>
<organism evidence="3 4">
    <name type="scientific">Hoeflea alexandrii</name>
    <dbReference type="NCBI Taxonomy" id="288436"/>
    <lineage>
        <taxon>Bacteria</taxon>
        <taxon>Pseudomonadati</taxon>
        <taxon>Pseudomonadota</taxon>
        <taxon>Alphaproteobacteria</taxon>
        <taxon>Hyphomicrobiales</taxon>
        <taxon>Rhizobiaceae</taxon>
        <taxon>Hoeflea</taxon>
    </lineage>
</organism>
<dbReference type="SUPFAM" id="SSF56524">
    <property type="entry name" value="Oxidoreductase molybdopterin-binding domain"/>
    <property type="match status" value="1"/>
</dbReference>
<evidence type="ECO:0000313" key="3">
    <source>
        <dbReference type="EMBL" id="MCO6409941.1"/>
    </source>
</evidence>
<reference evidence="3 4" key="1">
    <citation type="submission" date="2020-01" db="EMBL/GenBank/DDBJ databases">
        <title>Genomes of bacteria type strains.</title>
        <authorList>
            <person name="Chen J."/>
            <person name="Zhu S."/>
            <person name="Yang J."/>
        </authorList>
    </citation>
    <scope>NUCLEOTIDE SEQUENCE [LARGE SCALE GENOMIC DNA]</scope>
    <source>
        <strain evidence="3 4">DSM 16655</strain>
    </source>
</reference>
<feature type="signal peptide" evidence="1">
    <location>
        <begin position="1"/>
        <end position="25"/>
    </location>
</feature>
<sequence>MIKTIRSILFACAALLAAGALPAAAGNVILTIEGDIAGGAPVDMTLEDIEALGAATIVTKTPWHENAVTFEGVPLSALLEKAGATGTILSVLALNNYRSEMPVSDISEHGVILAYKQDGAYMPVSDKGPLFIVYPFDADPALKDEVYYARSAWQVRSITVED</sequence>
<dbReference type="InterPro" id="IPR036374">
    <property type="entry name" value="OxRdtase_Mopterin-bd_sf"/>
</dbReference>
<dbReference type="Pfam" id="PF00174">
    <property type="entry name" value="Oxidored_molyb"/>
    <property type="match status" value="1"/>
</dbReference>